<keyword evidence="2" id="KW-0472">Membrane</keyword>
<evidence type="ECO:0000313" key="5">
    <source>
        <dbReference type="Proteomes" id="UP001500795"/>
    </source>
</evidence>
<dbReference type="PANTHER" id="PTHR30576">
    <property type="entry name" value="COLANIC BIOSYNTHESIS UDP-GLUCOSE LIPID CARRIER TRANSFERASE"/>
    <property type="match status" value="1"/>
</dbReference>
<keyword evidence="5" id="KW-1185">Reference proteome</keyword>
<evidence type="ECO:0000256" key="1">
    <source>
        <dbReference type="ARBA" id="ARBA00006464"/>
    </source>
</evidence>
<dbReference type="RefSeq" id="WP_344956211.1">
    <property type="nucleotide sequence ID" value="NZ_BAABCX010000001.1"/>
</dbReference>
<protein>
    <submittedName>
        <fullName evidence="4">Sugar transferase</fullName>
    </submittedName>
</protein>
<dbReference type="EMBL" id="BAABCX010000001">
    <property type="protein sequence ID" value="GAA3535622.1"/>
    <property type="molecule type" value="Genomic_DNA"/>
</dbReference>
<dbReference type="Pfam" id="PF02397">
    <property type="entry name" value="Bac_transf"/>
    <property type="match status" value="1"/>
</dbReference>
<sequence>MNVFTFNANRINWASSISKRVFDVIVSILALIILSPVFVIVALEIRKNLGYPVLFRQTRPGKNGKPFEIIKFRTMREAIGDDVNLLENDKERMTPLGALLRSTSLDELPELWNVLKGDMSLVGPRPLLMEYLPLYNSNQFRRHEIRPGITGWAQVNGRNSICWDDKFKLDVWYVDNQSFFLDVKILFLTVKKVILRDGISTEGYVTSGFFTGNNSDECDKGDQGNKSS</sequence>
<dbReference type="PANTHER" id="PTHR30576:SF8">
    <property type="entry name" value="UNDECAPRENYL-PHOSPHATE GALACTOSE PHOSPHOTRANSFERASE"/>
    <property type="match status" value="1"/>
</dbReference>
<feature type="domain" description="Bacterial sugar transferase" evidence="3">
    <location>
        <begin position="19"/>
        <end position="194"/>
    </location>
</feature>
<evidence type="ECO:0000313" key="4">
    <source>
        <dbReference type="EMBL" id="GAA3535622.1"/>
    </source>
</evidence>
<evidence type="ECO:0000256" key="2">
    <source>
        <dbReference type="SAM" id="Phobius"/>
    </source>
</evidence>
<accession>A0ABP6VM82</accession>
<organism evidence="4 5">
    <name type="scientific">Zobellella aerophila</name>
    <dbReference type="NCBI Taxonomy" id="870480"/>
    <lineage>
        <taxon>Bacteria</taxon>
        <taxon>Pseudomonadati</taxon>
        <taxon>Pseudomonadota</taxon>
        <taxon>Gammaproteobacteria</taxon>
        <taxon>Aeromonadales</taxon>
        <taxon>Aeromonadaceae</taxon>
        <taxon>Zobellella</taxon>
    </lineage>
</organism>
<evidence type="ECO:0000259" key="3">
    <source>
        <dbReference type="Pfam" id="PF02397"/>
    </source>
</evidence>
<keyword evidence="2" id="KW-0812">Transmembrane</keyword>
<feature type="transmembrane region" description="Helical" evidence="2">
    <location>
        <begin position="21"/>
        <end position="43"/>
    </location>
</feature>
<keyword evidence="2" id="KW-1133">Transmembrane helix</keyword>
<dbReference type="InterPro" id="IPR003362">
    <property type="entry name" value="Bact_transf"/>
</dbReference>
<keyword evidence="4" id="KW-0808">Transferase</keyword>
<comment type="caution">
    <text evidence="4">The sequence shown here is derived from an EMBL/GenBank/DDBJ whole genome shotgun (WGS) entry which is preliminary data.</text>
</comment>
<name>A0ABP6VM82_9GAMM</name>
<dbReference type="GO" id="GO:0016740">
    <property type="term" value="F:transferase activity"/>
    <property type="evidence" value="ECO:0007669"/>
    <property type="project" value="UniProtKB-KW"/>
</dbReference>
<proteinExistence type="inferred from homology"/>
<comment type="similarity">
    <text evidence="1">Belongs to the bacterial sugar transferase family.</text>
</comment>
<reference evidence="5" key="1">
    <citation type="journal article" date="2019" name="Int. J. Syst. Evol. Microbiol.">
        <title>The Global Catalogue of Microorganisms (GCM) 10K type strain sequencing project: providing services to taxonomists for standard genome sequencing and annotation.</title>
        <authorList>
            <consortium name="The Broad Institute Genomics Platform"/>
            <consortium name="The Broad Institute Genome Sequencing Center for Infectious Disease"/>
            <person name="Wu L."/>
            <person name="Ma J."/>
        </authorList>
    </citation>
    <scope>NUCLEOTIDE SEQUENCE [LARGE SCALE GENOMIC DNA]</scope>
    <source>
        <strain evidence="5">JCM 17110</strain>
    </source>
</reference>
<gene>
    <name evidence="4" type="ORF">GCM10022394_14030</name>
</gene>
<dbReference type="Proteomes" id="UP001500795">
    <property type="component" value="Unassembled WGS sequence"/>
</dbReference>